<dbReference type="InterPro" id="IPR005182">
    <property type="entry name" value="YdbS-like_PH"/>
</dbReference>
<dbReference type="EMBL" id="AM114193">
    <property type="protein sequence ID" value="CAJ38006.1"/>
    <property type="molecule type" value="Genomic_DNA"/>
</dbReference>
<dbReference type="PIRSF" id="PIRSF026631">
    <property type="entry name" value="UCP026631"/>
    <property type="match status" value="1"/>
</dbReference>
<dbReference type="PANTHER" id="PTHR34473">
    <property type="entry name" value="UPF0699 TRANSMEMBRANE PROTEIN YDBS"/>
    <property type="match status" value="1"/>
</dbReference>
<dbReference type="OrthoDB" id="107421at2157"/>
<name>Q0W0T7_METAR</name>
<gene>
    <name evidence="3" type="ORF">RRC269</name>
</gene>
<evidence type="ECO:0000259" key="2">
    <source>
        <dbReference type="Pfam" id="PF03703"/>
    </source>
</evidence>
<feature type="transmembrane region" description="Helical" evidence="1">
    <location>
        <begin position="168"/>
        <end position="190"/>
    </location>
</feature>
<proteinExistence type="predicted"/>
<dbReference type="STRING" id="351160.RRC269"/>
<evidence type="ECO:0000313" key="4">
    <source>
        <dbReference type="Proteomes" id="UP000000663"/>
    </source>
</evidence>
<feature type="domain" description="YdbS-like PH" evidence="2">
    <location>
        <begin position="64"/>
        <end position="144"/>
    </location>
</feature>
<keyword evidence="4" id="KW-1185">Reference proteome</keyword>
<feature type="transmembrane region" description="Helical" evidence="1">
    <location>
        <begin position="218"/>
        <end position="242"/>
    </location>
</feature>
<feature type="transmembrane region" description="Helical" evidence="1">
    <location>
        <begin position="370"/>
        <end position="388"/>
    </location>
</feature>
<feature type="domain" description="YdbS-like PH" evidence="2">
    <location>
        <begin position="388"/>
        <end position="464"/>
    </location>
</feature>
<evidence type="ECO:0000256" key="1">
    <source>
        <dbReference type="SAM" id="Phobius"/>
    </source>
</evidence>
<sequence>MMDKPRRLHPAAVLTLLFKNVYGLIQAFLPIAIVLLARGDLTAWISYLIPVAIVAYCAYTVLAWWRLVYYVRGHELYMESGVITTKKRTIPFERIQGVQINEGLIQRLFGLVSLEVQTAGNDKKAEFSLSALTRRDAEELKALIGSGHIEESVVEHENLIVERLSVKALLQAATTSNGIGVIFFAIIALMSQLDDFIPGMNIFLIIVEYLIHQASSGWLSIIILLAAILALSWLLSVAGSIIRLGGFTITRLEDRIIIDRGILDRRQVTLPIKKIQAITVTESLLRQPFGLASVEVISAGYGSKANEAKIIFPLLPRSQVKQFLDRVLPEFSADLSVSPLPSRALPGYLVPGIAITAIICGIIYLVPWAYLLALIAIPILILTIFQYLDAGYRLDDRALIIRSRLLGRKTHIIPVNRIQWIGLSANPFQARARLARIRIALMSQIGGTVIDLKGLDIRNATAIWLTLYKKDRPVGRQYSSTEKP</sequence>
<keyword evidence="1" id="KW-0812">Transmembrane</keyword>
<dbReference type="KEGG" id="rci:RRC269"/>
<dbReference type="eggNOG" id="arCOG04619">
    <property type="taxonomic scope" value="Archaea"/>
</dbReference>
<dbReference type="Pfam" id="PF03703">
    <property type="entry name" value="bPH_2"/>
    <property type="match status" value="3"/>
</dbReference>
<organism evidence="3 4">
    <name type="scientific">Methanocella arvoryzae (strain DSM 22066 / NBRC 105507 / MRE50)</name>
    <dbReference type="NCBI Taxonomy" id="351160"/>
    <lineage>
        <taxon>Archaea</taxon>
        <taxon>Methanobacteriati</taxon>
        <taxon>Methanobacteriota</taxon>
        <taxon>Stenosarchaea group</taxon>
        <taxon>Methanomicrobia</taxon>
        <taxon>Methanocellales</taxon>
        <taxon>Methanocellaceae</taxon>
        <taxon>Methanocella</taxon>
    </lineage>
</organism>
<reference evidence="3 4" key="1">
    <citation type="journal article" date="2006" name="Science">
        <title>Genome of rice cluster I archaea -- the key methane producers in the rice rhizosphere.</title>
        <authorList>
            <person name="Erkel C."/>
            <person name="Kube M."/>
            <person name="Reinhardt R."/>
            <person name="Liesack W."/>
        </authorList>
    </citation>
    <scope>NUCLEOTIDE SEQUENCE [LARGE SCALE GENOMIC DNA]</scope>
    <source>
        <strain evidence="4">DSM 22066 / NBRC 105507 / MRE50</strain>
    </source>
</reference>
<keyword evidence="1" id="KW-0472">Membrane</keyword>
<dbReference type="InterPro" id="IPR014529">
    <property type="entry name" value="UCP026631"/>
</dbReference>
<dbReference type="GeneID" id="5143771"/>
<dbReference type="PANTHER" id="PTHR34473:SF2">
    <property type="entry name" value="UPF0699 TRANSMEMBRANE PROTEIN YDBT"/>
    <property type="match status" value="1"/>
</dbReference>
<keyword evidence="1" id="KW-1133">Transmembrane helix</keyword>
<accession>Q0W0T7</accession>
<dbReference type="RefSeq" id="WP_012034589.1">
    <property type="nucleotide sequence ID" value="NC_009464.1"/>
</dbReference>
<dbReference type="Proteomes" id="UP000000663">
    <property type="component" value="Chromosome"/>
</dbReference>
<feature type="domain" description="YdbS-like PH" evidence="2">
    <location>
        <begin position="248"/>
        <end position="326"/>
    </location>
</feature>
<evidence type="ECO:0000313" key="3">
    <source>
        <dbReference type="EMBL" id="CAJ38006.1"/>
    </source>
</evidence>
<feature type="transmembrane region" description="Helical" evidence="1">
    <location>
        <begin position="47"/>
        <end position="68"/>
    </location>
</feature>
<feature type="transmembrane region" description="Helical" evidence="1">
    <location>
        <begin position="345"/>
        <end position="364"/>
    </location>
</feature>
<dbReference type="AlphaFoldDB" id="Q0W0T7"/>
<dbReference type="PATRIC" id="fig|351160.9.peg.275"/>
<protein>
    <recommendedName>
        <fullName evidence="2">YdbS-like PH domain-containing protein</fullName>
    </recommendedName>
</protein>